<evidence type="ECO:0000313" key="3">
    <source>
        <dbReference type="Proteomes" id="UP000009885"/>
    </source>
</evidence>
<proteinExistence type="predicted"/>
<keyword evidence="1" id="KW-0812">Transmembrane</keyword>
<evidence type="ECO:0000256" key="1">
    <source>
        <dbReference type="SAM" id="Phobius"/>
    </source>
</evidence>
<feature type="transmembrane region" description="Helical" evidence="1">
    <location>
        <begin position="12"/>
        <end position="33"/>
    </location>
</feature>
<feature type="transmembrane region" description="Helical" evidence="1">
    <location>
        <begin position="39"/>
        <end position="60"/>
    </location>
</feature>
<accession>K9AY04</accession>
<gene>
    <name evidence="2" type="ORF">C273_07607</name>
</gene>
<keyword evidence="1" id="KW-0472">Membrane</keyword>
<reference evidence="2 3" key="1">
    <citation type="journal article" date="2013" name="Genome Announc.">
        <title>Genome Sequence of Staphylococcus massiliensis Strain S46, Isolated from the Surface of Healthy Human Skin.</title>
        <authorList>
            <person name="Srivastav R."/>
            <person name="Singh A."/>
            <person name="Jangir P.K."/>
            <person name="Kumari C."/>
            <person name="Muduli S."/>
            <person name="Sharma R."/>
        </authorList>
    </citation>
    <scope>NUCLEOTIDE SEQUENCE [LARGE SCALE GENOMIC DNA]</scope>
    <source>
        <strain evidence="2 3">S46</strain>
    </source>
</reference>
<organism evidence="2 3">
    <name type="scientific">Staphylococcus massiliensis S46</name>
    <dbReference type="NCBI Taxonomy" id="1229783"/>
    <lineage>
        <taxon>Bacteria</taxon>
        <taxon>Bacillati</taxon>
        <taxon>Bacillota</taxon>
        <taxon>Bacilli</taxon>
        <taxon>Bacillales</taxon>
        <taxon>Staphylococcaceae</taxon>
        <taxon>Staphylococcus</taxon>
    </lineage>
</organism>
<dbReference type="Proteomes" id="UP000009885">
    <property type="component" value="Unassembled WGS sequence"/>
</dbReference>
<protein>
    <submittedName>
        <fullName evidence="2">Uncharacterized protein</fullName>
    </submittedName>
</protein>
<dbReference type="AlphaFoldDB" id="K9AY04"/>
<keyword evidence="3" id="KW-1185">Reference proteome</keyword>
<keyword evidence="1" id="KW-1133">Transmembrane helix</keyword>
<name>K9AY04_9STAP</name>
<dbReference type="EMBL" id="AMSQ01000011">
    <property type="protein sequence ID" value="EKU47422.1"/>
    <property type="molecule type" value="Genomic_DNA"/>
</dbReference>
<evidence type="ECO:0000313" key="2">
    <source>
        <dbReference type="EMBL" id="EKU47422.1"/>
    </source>
</evidence>
<sequence length="63" mass="7130">MSNNRDKNSSFNYVIPVCMLIGTILGILIGILLFPIEYIVFPIAIFSAIGYLISLFIMVFSRR</sequence>
<comment type="caution">
    <text evidence="2">The sequence shown here is derived from an EMBL/GenBank/DDBJ whole genome shotgun (WGS) entry which is preliminary data.</text>
</comment>